<reference evidence="1 2" key="1">
    <citation type="submission" date="2020-02" db="EMBL/GenBank/DDBJ databases">
        <authorList>
            <person name="Ferguson B K."/>
        </authorList>
    </citation>
    <scope>NUCLEOTIDE SEQUENCE [LARGE SCALE GENOMIC DNA]</scope>
</reference>
<name>A0A6H5HVV4_9HYME</name>
<evidence type="ECO:0000313" key="1">
    <source>
        <dbReference type="EMBL" id="CAB0029749.1"/>
    </source>
</evidence>
<dbReference type="AlphaFoldDB" id="A0A6H5HVV4"/>
<dbReference type="Proteomes" id="UP000479190">
    <property type="component" value="Unassembled WGS sequence"/>
</dbReference>
<gene>
    <name evidence="1" type="ORF">TBRA_LOCUS1775</name>
</gene>
<organism evidence="1 2">
    <name type="scientific">Trichogramma brassicae</name>
    <dbReference type="NCBI Taxonomy" id="86971"/>
    <lineage>
        <taxon>Eukaryota</taxon>
        <taxon>Metazoa</taxon>
        <taxon>Ecdysozoa</taxon>
        <taxon>Arthropoda</taxon>
        <taxon>Hexapoda</taxon>
        <taxon>Insecta</taxon>
        <taxon>Pterygota</taxon>
        <taxon>Neoptera</taxon>
        <taxon>Endopterygota</taxon>
        <taxon>Hymenoptera</taxon>
        <taxon>Apocrita</taxon>
        <taxon>Proctotrupomorpha</taxon>
        <taxon>Chalcidoidea</taxon>
        <taxon>Trichogrammatidae</taxon>
        <taxon>Trichogramma</taxon>
    </lineage>
</organism>
<sequence>MPYSYTQLFEQEYRQLAIDAVQVRSRASSSAHYNDQSISVRARAMRRIAHCGHAKSAKKRERGGKSALRASRRNLLCRLAVKHRIILTKVYNKIYSISLSSSRWFKKCLLKQNSFQGTGLATDCAGADLVADDGSGSNSDTGCNNSSFLDFMQQSQDSEAAKKHLCFATTVTDHFLHGPGVS</sequence>
<proteinExistence type="predicted"/>
<protein>
    <submittedName>
        <fullName evidence="1">Uncharacterized protein</fullName>
    </submittedName>
</protein>
<dbReference type="EMBL" id="CADCXV010000336">
    <property type="protein sequence ID" value="CAB0029749.1"/>
    <property type="molecule type" value="Genomic_DNA"/>
</dbReference>
<keyword evidence="2" id="KW-1185">Reference proteome</keyword>
<accession>A0A6H5HVV4</accession>
<evidence type="ECO:0000313" key="2">
    <source>
        <dbReference type="Proteomes" id="UP000479190"/>
    </source>
</evidence>
<feature type="non-terminal residue" evidence="1">
    <location>
        <position position="182"/>
    </location>
</feature>